<evidence type="ECO:0000256" key="3">
    <source>
        <dbReference type="ARBA" id="ARBA00022553"/>
    </source>
</evidence>
<evidence type="ECO:0000256" key="1">
    <source>
        <dbReference type="ARBA" id="ARBA00001946"/>
    </source>
</evidence>
<keyword evidence="3" id="KW-0597">Phosphoprotein</keyword>
<dbReference type="InterPro" id="IPR005841">
    <property type="entry name" value="Alpha-D-phosphohexomutase_SF"/>
</dbReference>
<evidence type="ECO:0000259" key="8">
    <source>
        <dbReference type="Pfam" id="PF02878"/>
    </source>
</evidence>
<keyword evidence="6" id="KW-0413">Isomerase</keyword>
<dbReference type="InterPro" id="IPR016055">
    <property type="entry name" value="A-D-PHexomutase_a/b/a-I/II/III"/>
</dbReference>
<accession>A0A6J6C598</accession>
<gene>
    <name evidence="11" type="ORF">UFOPK1433_00821</name>
</gene>
<dbReference type="CDD" id="cd05799">
    <property type="entry name" value="PGM2"/>
    <property type="match status" value="1"/>
</dbReference>
<reference evidence="11" key="1">
    <citation type="submission" date="2020-05" db="EMBL/GenBank/DDBJ databases">
        <authorList>
            <person name="Chiriac C."/>
            <person name="Salcher M."/>
            <person name="Ghai R."/>
            <person name="Kavagutti S V."/>
        </authorList>
    </citation>
    <scope>NUCLEOTIDE SEQUENCE</scope>
</reference>
<dbReference type="PANTHER" id="PTHR45745">
    <property type="entry name" value="PHOSPHOMANNOMUTASE 45A"/>
    <property type="match status" value="1"/>
</dbReference>
<comment type="similarity">
    <text evidence="2">Belongs to the phosphohexose mutase family.</text>
</comment>
<dbReference type="SUPFAM" id="SSF55957">
    <property type="entry name" value="Phosphoglucomutase, C-terminal domain"/>
    <property type="match status" value="1"/>
</dbReference>
<dbReference type="GO" id="GO:0008973">
    <property type="term" value="F:phosphopentomutase activity"/>
    <property type="evidence" value="ECO:0007669"/>
    <property type="project" value="TreeGrafter"/>
</dbReference>
<keyword evidence="5" id="KW-0460">Magnesium</keyword>
<dbReference type="InterPro" id="IPR005843">
    <property type="entry name" value="A-D-PHexomutase_C"/>
</dbReference>
<comment type="cofactor">
    <cofactor evidence="1">
        <name>Mg(2+)</name>
        <dbReference type="ChEBI" id="CHEBI:18420"/>
    </cofactor>
</comment>
<dbReference type="Gene3D" id="3.30.310.50">
    <property type="entry name" value="Alpha-D-phosphohexomutase, C-terminal domain"/>
    <property type="match status" value="1"/>
</dbReference>
<dbReference type="GO" id="GO:0006166">
    <property type="term" value="P:purine ribonucleoside salvage"/>
    <property type="evidence" value="ECO:0007669"/>
    <property type="project" value="TreeGrafter"/>
</dbReference>
<evidence type="ECO:0000259" key="9">
    <source>
        <dbReference type="Pfam" id="PF02879"/>
    </source>
</evidence>
<dbReference type="InterPro" id="IPR005846">
    <property type="entry name" value="A-D-PHexomutase_a/b/a-III"/>
</dbReference>
<dbReference type="InterPro" id="IPR016066">
    <property type="entry name" value="A-D-PHexomutase_CS"/>
</dbReference>
<evidence type="ECO:0000259" key="10">
    <source>
        <dbReference type="Pfam" id="PF02880"/>
    </source>
</evidence>
<dbReference type="PRINTS" id="PR00509">
    <property type="entry name" value="PGMPMM"/>
</dbReference>
<dbReference type="PANTHER" id="PTHR45745:SF1">
    <property type="entry name" value="PHOSPHOGLUCOMUTASE 2B-RELATED"/>
    <property type="match status" value="1"/>
</dbReference>
<feature type="domain" description="Alpha-D-phosphohexomutase alpha/beta/alpha" evidence="10">
    <location>
        <begin position="318"/>
        <end position="430"/>
    </location>
</feature>
<feature type="domain" description="Alpha-D-phosphohexomutase C-terminal" evidence="7">
    <location>
        <begin position="440"/>
        <end position="526"/>
    </location>
</feature>
<dbReference type="Pfam" id="PF00408">
    <property type="entry name" value="PGM_PMM_IV"/>
    <property type="match status" value="1"/>
</dbReference>
<feature type="domain" description="Alpha-D-phosphohexomutase alpha/beta/alpha" evidence="9">
    <location>
        <begin position="206"/>
        <end position="305"/>
    </location>
</feature>
<protein>
    <submittedName>
        <fullName evidence="11">Unannotated protein</fullName>
    </submittedName>
</protein>
<evidence type="ECO:0000259" key="7">
    <source>
        <dbReference type="Pfam" id="PF00408"/>
    </source>
</evidence>
<evidence type="ECO:0000256" key="5">
    <source>
        <dbReference type="ARBA" id="ARBA00022842"/>
    </source>
</evidence>
<feature type="domain" description="Alpha-D-phosphohexomutase alpha/beta/alpha" evidence="8">
    <location>
        <begin position="43"/>
        <end position="180"/>
    </location>
</feature>
<dbReference type="GO" id="GO:0005975">
    <property type="term" value="P:carbohydrate metabolic process"/>
    <property type="evidence" value="ECO:0007669"/>
    <property type="project" value="InterPro"/>
</dbReference>
<evidence type="ECO:0000256" key="4">
    <source>
        <dbReference type="ARBA" id="ARBA00022723"/>
    </source>
</evidence>
<dbReference type="Gene3D" id="3.40.120.10">
    <property type="entry name" value="Alpha-D-Glucose-1,6-Bisphosphate, subunit A, domain 3"/>
    <property type="match status" value="3"/>
</dbReference>
<evidence type="ECO:0000256" key="6">
    <source>
        <dbReference type="ARBA" id="ARBA00023235"/>
    </source>
</evidence>
<keyword evidence="4" id="KW-0479">Metal-binding</keyword>
<dbReference type="Pfam" id="PF02878">
    <property type="entry name" value="PGM_PMM_I"/>
    <property type="match status" value="1"/>
</dbReference>
<dbReference type="SUPFAM" id="SSF53738">
    <property type="entry name" value="Phosphoglucomutase, first 3 domains"/>
    <property type="match status" value="3"/>
</dbReference>
<dbReference type="InterPro" id="IPR005844">
    <property type="entry name" value="A-D-PHexomutase_a/b/a-I"/>
</dbReference>
<organism evidence="11">
    <name type="scientific">freshwater metagenome</name>
    <dbReference type="NCBI Taxonomy" id="449393"/>
    <lineage>
        <taxon>unclassified sequences</taxon>
        <taxon>metagenomes</taxon>
        <taxon>ecological metagenomes</taxon>
    </lineage>
</organism>
<name>A0A6J6C598_9ZZZZ</name>
<dbReference type="InterPro" id="IPR036900">
    <property type="entry name" value="A-D-PHexomutase_C_sf"/>
</dbReference>
<dbReference type="Pfam" id="PF02879">
    <property type="entry name" value="PGM_PMM_II"/>
    <property type="match status" value="1"/>
</dbReference>
<proteinExistence type="inferred from homology"/>
<dbReference type="Pfam" id="PF02880">
    <property type="entry name" value="PGM_PMM_III"/>
    <property type="match status" value="1"/>
</dbReference>
<dbReference type="InterPro" id="IPR005845">
    <property type="entry name" value="A-D-PHexomutase_a/b/a-II"/>
</dbReference>
<dbReference type="AlphaFoldDB" id="A0A6J6C598"/>
<dbReference type="PROSITE" id="PS00710">
    <property type="entry name" value="PGM_PMM"/>
    <property type="match status" value="1"/>
</dbReference>
<dbReference type="GO" id="GO:0000287">
    <property type="term" value="F:magnesium ion binding"/>
    <property type="evidence" value="ECO:0007669"/>
    <property type="project" value="InterPro"/>
</dbReference>
<sequence length="530" mass="57127">MSLLEQANSWLAQDPDPLTRAQLQAIIDSGDEVELQKSFEPRIAFGTAGLRGELGAGSARMNRVLVAQTARGLAEYLLERETTPSVVIGFDGRINSDIFAEDSAQILAGAGIRVTLFDTYVPTPVLAHSVKFGEYSAGIMVTASHNPANDNGYKVYLGGDFGGSQIISPIDRDIEAKILKVADTLTFEELPKSSLYVRGGEALREAYFNSTLKLVASHYFNNRLKVVYTAMHGVGLDTLNELFKRAGAAIPVPVTEQVQPDGKFPTTPFPNPEEPGAMDLAFAKARAVGADLIIATDPDADRLALGIPVKGGFARLAGDEVGLLLAHEMASRASTKGTFANSIVSSSALKRVAEQNGLAYEQTLTGFKWIMRVPNLSFGYEEALGYSVDPSHTPDKDGISAALMALSIADRLSQTGTSLEEHLESLKKKYGYRPTAQVSVRVENQAMVAAILERLSESPPTQLQGHSIEVEDLSKPAGQLPPTDGLKLHLANGDWVILRPSGTEPKFKAYLETTEENLESLKSEVLKLLV</sequence>
<evidence type="ECO:0000313" key="11">
    <source>
        <dbReference type="EMBL" id="CAB4546305.1"/>
    </source>
</evidence>
<dbReference type="EMBL" id="CAEZSN010000089">
    <property type="protein sequence ID" value="CAB4546305.1"/>
    <property type="molecule type" value="Genomic_DNA"/>
</dbReference>
<evidence type="ECO:0000256" key="2">
    <source>
        <dbReference type="ARBA" id="ARBA00010231"/>
    </source>
</evidence>